<dbReference type="CDD" id="cd20305">
    <property type="entry name" value="cupin_OxDC_C"/>
    <property type="match status" value="1"/>
</dbReference>
<dbReference type="GO" id="GO:0046872">
    <property type="term" value="F:metal ion binding"/>
    <property type="evidence" value="ECO:0007669"/>
    <property type="project" value="UniProtKB-KW"/>
</dbReference>
<keyword evidence="3" id="KW-0732">Signal</keyword>
<dbReference type="OrthoDB" id="9797047at2"/>
<feature type="domain" description="Cupin type-1" evidence="4">
    <location>
        <begin position="228"/>
        <end position="370"/>
    </location>
</feature>
<feature type="signal peptide" evidence="3">
    <location>
        <begin position="1"/>
        <end position="25"/>
    </location>
</feature>
<accession>A0A5B9WDZ3</accession>
<organism evidence="5 6">
    <name type="scientific">Aquisphaera giovannonii</name>
    <dbReference type="NCBI Taxonomy" id="406548"/>
    <lineage>
        <taxon>Bacteria</taxon>
        <taxon>Pseudomonadati</taxon>
        <taxon>Planctomycetota</taxon>
        <taxon>Planctomycetia</taxon>
        <taxon>Isosphaerales</taxon>
        <taxon>Isosphaeraceae</taxon>
        <taxon>Aquisphaera</taxon>
    </lineage>
</organism>
<evidence type="ECO:0000256" key="1">
    <source>
        <dbReference type="ARBA" id="ARBA00022723"/>
    </source>
</evidence>
<dbReference type="SUPFAM" id="SSF51182">
    <property type="entry name" value="RmlC-like cupins"/>
    <property type="match status" value="1"/>
</dbReference>
<dbReference type="InterPro" id="IPR051610">
    <property type="entry name" value="GPI/OXD"/>
</dbReference>
<dbReference type="PANTHER" id="PTHR35848:SF9">
    <property type="entry name" value="SLL1358 PROTEIN"/>
    <property type="match status" value="1"/>
</dbReference>
<dbReference type="RefSeq" id="WP_148598272.1">
    <property type="nucleotide sequence ID" value="NZ_CP042997.1"/>
</dbReference>
<feature type="binding site" evidence="2">
    <location>
        <position position="320"/>
    </location>
    <ligand>
        <name>Mn(2+)</name>
        <dbReference type="ChEBI" id="CHEBI:29035"/>
        <label>2</label>
    </ligand>
</feature>
<name>A0A5B9WDZ3_9BACT</name>
<reference evidence="5 6" key="1">
    <citation type="submission" date="2019-08" db="EMBL/GenBank/DDBJ databases">
        <title>Deep-cultivation of Planctomycetes and their phenomic and genomic characterization uncovers novel biology.</title>
        <authorList>
            <person name="Wiegand S."/>
            <person name="Jogler M."/>
            <person name="Boedeker C."/>
            <person name="Pinto D."/>
            <person name="Vollmers J."/>
            <person name="Rivas-Marin E."/>
            <person name="Kohn T."/>
            <person name="Peeters S.H."/>
            <person name="Heuer A."/>
            <person name="Rast P."/>
            <person name="Oberbeckmann S."/>
            <person name="Bunk B."/>
            <person name="Jeske O."/>
            <person name="Meyerdierks A."/>
            <person name="Storesund J.E."/>
            <person name="Kallscheuer N."/>
            <person name="Luecker S."/>
            <person name="Lage O.M."/>
            <person name="Pohl T."/>
            <person name="Merkel B.J."/>
            <person name="Hornburger P."/>
            <person name="Mueller R.-W."/>
            <person name="Bruemmer F."/>
            <person name="Labrenz M."/>
            <person name="Spormann A.M."/>
            <person name="Op den Camp H."/>
            <person name="Overmann J."/>
            <person name="Amann R."/>
            <person name="Jetten M.S.M."/>
            <person name="Mascher T."/>
            <person name="Medema M.H."/>
            <person name="Devos D.P."/>
            <person name="Kaster A.-K."/>
            <person name="Ovreas L."/>
            <person name="Rohde M."/>
            <person name="Galperin M.Y."/>
            <person name="Jogler C."/>
        </authorList>
    </citation>
    <scope>NUCLEOTIDE SEQUENCE [LARGE SCALE GENOMIC DNA]</scope>
    <source>
        <strain evidence="5 6">OJF2</strain>
    </source>
</reference>
<dbReference type="Proteomes" id="UP000324233">
    <property type="component" value="Chromosome"/>
</dbReference>
<feature type="binding site" evidence="2">
    <location>
        <position position="94"/>
    </location>
    <ligand>
        <name>Mn(2+)</name>
        <dbReference type="ChEBI" id="CHEBI:29035"/>
        <label>1</label>
    </ligand>
</feature>
<protein>
    <submittedName>
        <fullName evidence="5">Oxalate decarboxylase OxdD</fullName>
        <ecNumber evidence="5">4.1.1.2</ecNumber>
    </submittedName>
</protein>
<dbReference type="GO" id="GO:0046564">
    <property type="term" value="F:oxalate decarboxylase activity"/>
    <property type="evidence" value="ECO:0007669"/>
    <property type="project" value="UniProtKB-EC"/>
</dbReference>
<dbReference type="SMART" id="SM00835">
    <property type="entry name" value="Cupin_1"/>
    <property type="match status" value="2"/>
</dbReference>
<dbReference type="InterPro" id="IPR011051">
    <property type="entry name" value="RmlC_Cupin_sf"/>
</dbReference>
<dbReference type="EC" id="4.1.1.2" evidence="5"/>
<dbReference type="EMBL" id="CP042997">
    <property type="protein sequence ID" value="QEH38888.1"/>
    <property type="molecule type" value="Genomic_DNA"/>
</dbReference>
<dbReference type="PANTHER" id="PTHR35848">
    <property type="entry name" value="OXALATE-BINDING PROTEIN"/>
    <property type="match status" value="1"/>
</dbReference>
<feature type="domain" description="Cupin type-1" evidence="4">
    <location>
        <begin position="49"/>
        <end position="193"/>
    </location>
</feature>
<feature type="binding site" evidence="2">
    <location>
        <position position="101"/>
    </location>
    <ligand>
        <name>Mn(2+)</name>
        <dbReference type="ChEBI" id="CHEBI:29035"/>
        <label>1</label>
    </ligand>
</feature>
<dbReference type="PROSITE" id="PS51318">
    <property type="entry name" value="TAT"/>
    <property type="match status" value="1"/>
</dbReference>
<dbReference type="CDD" id="cd20304">
    <property type="entry name" value="cupin_OxDC_N"/>
    <property type="match status" value="1"/>
</dbReference>
<feature type="binding site" evidence="2">
    <location>
        <position position="281"/>
    </location>
    <ligand>
        <name>Mn(2+)</name>
        <dbReference type="ChEBI" id="CHEBI:29035"/>
        <label>2</label>
    </ligand>
</feature>
<keyword evidence="5" id="KW-0456">Lyase</keyword>
<proteinExistence type="predicted"/>
<dbReference type="NCBIfam" id="TIGR03404">
    <property type="entry name" value="bicupin_oxalic"/>
    <property type="match status" value="1"/>
</dbReference>
<comment type="cofactor">
    <cofactor evidence="2">
        <name>Mn(2+)</name>
        <dbReference type="ChEBI" id="CHEBI:29035"/>
    </cofactor>
    <text evidence="2">Binds 2 manganese ions per subunit.</text>
</comment>
<keyword evidence="2" id="KW-0464">Manganese</keyword>
<feature type="binding site" evidence="2">
    <location>
        <position position="274"/>
    </location>
    <ligand>
        <name>Mn(2+)</name>
        <dbReference type="ChEBI" id="CHEBI:29035"/>
        <label>2</label>
    </ligand>
</feature>
<gene>
    <name evidence="5" type="primary">oxdD</name>
    <name evidence="5" type="ORF">OJF2_74980</name>
</gene>
<evidence type="ECO:0000313" key="6">
    <source>
        <dbReference type="Proteomes" id="UP000324233"/>
    </source>
</evidence>
<dbReference type="InterPro" id="IPR014710">
    <property type="entry name" value="RmlC-like_jellyroll"/>
</dbReference>
<evidence type="ECO:0000313" key="5">
    <source>
        <dbReference type="EMBL" id="QEH38888.1"/>
    </source>
</evidence>
<evidence type="ECO:0000256" key="3">
    <source>
        <dbReference type="SAM" id="SignalP"/>
    </source>
</evidence>
<dbReference type="GO" id="GO:0033609">
    <property type="term" value="P:oxalate metabolic process"/>
    <property type="evidence" value="ECO:0007669"/>
    <property type="project" value="InterPro"/>
</dbReference>
<dbReference type="Pfam" id="PF00190">
    <property type="entry name" value="Cupin_1"/>
    <property type="match status" value="2"/>
</dbReference>
<sequence precursor="true">MQRRDFLAAGMAAAALAATTRSAEAGDSSFMNNVPDPLLAGHELPTFKFELEKSEGKVIGGSYGKEATVTQLPISKGIAGVSMKLEPGAMRELHWHATAAEWAFVLEGRVRTTVIDPQGGAETDDFNPGDVWYFPRGHGHMLECLGDSPCHFILIFDNGYFSEFGTFSISDWMGHIPSPLLAKNFGLPESAFDGFPKDEVYFARGAKPPEEPATPLQGWKAPALTHRYELLKRPPHRTFKGGREWRVDSTAFPISKTVTGVVLDLEPGALRELHWHPTADEWQYVISGDVNVTLFGSHGRFRTEPLGKGDVGYIPQGYGHSIENVGKTPSRVLIGFNTGVYETIDLSQWIAGNPADVLATNFGKPAELFAKFPHRDVFIAPPGGGGGDD</sequence>
<evidence type="ECO:0000259" key="4">
    <source>
        <dbReference type="SMART" id="SM00835"/>
    </source>
</evidence>
<feature type="chain" id="PRO_5023013333" evidence="3">
    <location>
        <begin position="26"/>
        <end position="389"/>
    </location>
</feature>
<dbReference type="InterPro" id="IPR006045">
    <property type="entry name" value="Cupin_1"/>
</dbReference>
<dbReference type="AlphaFoldDB" id="A0A5B9WDZ3"/>
<feature type="binding site" evidence="2">
    <location>
        <position position="276"/>
    </location>
    <ligand>
        <name>Mn(2+)</name>
        <dbReference type="ChEBI" id="CHEBI:29035"/>
        <label>2</label>
    </ligand>
</feature>
<dbReference type="KEGG" id="agv:OJF2_74980"/>
<feature type="binding site" evidence="2">
    <location>
        <position position="96"/>
    </location>
    <ligand>
        <name>Mn(2+)</name>
        <dbReference type="ChEBI" id="CHEBI:29035"/>
        <label>1</label>
    </ligand>
</feature>
<keyword evidence="6" id="KW-1185">Reference proteome</keyword>
<dbReference type="Gene3D" id="2.60.120.10">
    <property type="entry name" value="Jelly Rolls"/>
    <property type="match status" value="2"/>
</dbReference>
<feature type="binding site" evidence="2">
    <location>
        <position position="140"/>
    </location>
    <ligand>
        <name>Mn(2+)</name>
        <dbReference type="ChEBI" id="CHEBI:29035"/>
        <label>1</label>
    </ligand>
</feature>
<dbReference type="InterPro" id="IPR017774">
    <property type="entry name" value="Bicupin_oxalate_deCO2ase/Oxase"/>
</dbReference>
<keyword evidence="1 2" id="KW-0479">Metal-binding</keyword>
<evidence type="ECO:0000256" key="2">
    <source>
        <dbReference type="PIRSR" id="PIRSR617774-2"/>
    </source>
</evidence>
<dbReference type="InterPro" id="IPR006311">
    <property type="entry name" value="TAT_signal"/>
</dbReference>